<evidence type="ECO:0000259" key="3">
    <source>
        <dbReference type="PROSITE" id="PS50104"/>
    </source>
</evidence>
<gene>
    <name evidence="4" type="ORF">NZH93_00330</name>
</gene>
<evidence type="ECO:0000256" key="2">
    <source>
        <dbReference type="SAM" id="Phobius"/>
    </source>
</evidence>
<comment type="caution">
    <text evidence="4">The sequence shown here is derived from an EMBL/GenBank/DDBJ whole genome shotgun (WGS) entry which is preliminary data.</text>
</comment>
<proteinExistence type="predicted"/>
<dbReference type="PANTHER" id="PTHR47508">
    <property type="entry name" value="SAM DOMAIN-CONTAINING PROTEIN-RELATED"/>
    <property type="match status" value="1"/>
</dbReference>
<dbReference type="InterPro" id="IPR035897">
    <property type="entry name" value="Toll_tir_struct_dom_sf"/>
</dbReference>
<feature type="domain" description="TIR" evidence="3">
    <location>
        <begin position="1"/>
        <end position="172"/>
    </location>
</feature>
<feature type="transmembrane region" description="Helical" evidence="2">
    <location>
        <begin position="414"/>
        <end position="433"/>
    </location>
</feature>
<feature type="region of interest" description="Disordered" evidence="1">
    <location>
        <begin position="237"/>
        <end position="332"/>
    </location>
</feature>
<dbReference type="Gene3D" id="3.40.50.10140">
    <property type="entry name" value="Toll/interleukin-1 receptor homology (TIR) domain"/>
    <property type="match status" value="1"/>
</dbReference>
<dbReference type="PROSITE" id="PS50104">
    <property type="entry name" value="TIR"/>
    <property type="match status" value="1"/>
</dbReference>
<dbReference type="PRINTS" id="PR01217">
    <property type="entry name" value="PRICHEXTENSN"/>
</dbReference>
<dbReference type="EMBL" id="JANYMP010000001">
    <property type="protein sequence ID" value="MCS7475284.1"/>
    <property type="molecule type" value="Genomic_DNA"/>
</dbReference>
<reference evidence="4" key="1">
    <citation type="submission" date="2022-08" db="EMBL/GenBank/DDBJ databases">
        <authorList>
            <person name="Tistechok S."/>
            <person name="Samborskyy M."/>
            <person name="Roman I."/>
        </authorList>
    </citation>
    <scope>NUCLEOTIDE SEQUENCE</scope>
    <source>
        <strain evidence="4">DSM 103496</strain>
    </source>
</reference>
<keyword evidence="5" id="KW-1185">Reference proteome</keyword>
<protein>
    <submittedName>
        <fullName evidence="4">Toll/interleukin-1 receptor domain-containing protein</fullName>
    </submittedName>
</protein>
<feature type="transmembrane region" description="Helical" evidence="2">
    <location>
        <begin position="389"/>
        <end position="408"/>
    </location>
</feature>
<dbReference type="PANTHER" id="PTHR47508:SF1">
    <property type="entry name" value="NON-SPECIFIC SERINE_THREONINE PROTEIN KINASE"/>
    <property type="match status" value="1"/>
</dbReference>
<name>A0A9X2VFN5_9PSEU</name>
<keyword evidence="4" id="KW-0675">Receptor</keyword>
<dbReference type="GO" id="GO:0007165">
    <property type="term" value="P:signal transduction"/>
    <property type="evidence" value="ECO:0007669"/>
    <property type="project" value="InterPro"/>
</dbReference>
<feature type="region of interest" description="Disordered" evidence="1">
    <location>
        <begin position="212"/>
        <end position="231"/>
    </location>
</feature>
<dbReference type="SMART" id="SM00255">
    <property type="entry name" value="TIR"/>
    <property type="match status" value="1"/>
</dbReference>
<sequence>MFLSYTRADEALVRALREDFERLGWQVWMDREIHGGEQWWREIIRTIQEADVFVFALSQDSWTSQPCREELDYAQRLGLPVLPVQVGSVESVRIPIMETQGVDYRERTANAALGLVAALTELTSRPVVRADPPPEPPKVPFEYLYRIAEILGPTPIAPDRQEAVIVQLRRKLKEERDVVARADIVKLLREFRRRKELTVGNSEEIDQLLDAAGETEQEDGATRLPPTDHWRRNLVAQGASTEAPRPDGPTRAVETPRPGTTTEAVPPSRPTPRKPPRTPPPPAPTIEVTREPAYDWGRAQHTKAPAETASSPAPPPWTTTEPETPPVSTPRPPTAGWWNARKVKAEEPDPPPPTDSGLAFAGGVLGGLGIPFGILALTEHNRTATQVALSLLLIASVLGLSLGLVAVNRGERRSQVAAAIAAAGLLGAVLFALSAF</sequence>
<dbReference type="Pfam" id="PF13676">
    <property type="entry name" value="TIR_2"/>
    <property type="match status" value="1"/>
</dbReference>
<accession>A0A9X2VFN5</accession>
<dbReference type="SUPFAM" id="SSF52200">
    <property type="entry name" value="Toll/Interleukin receptor TIR domain"/>
    <property type="match status" value="1"/>
</dbReference>
<dbReference type="InterPro" id="IPR000157">
    <property type="entry name" value="TIR_dom"/>
</dbReference>
<evidence type="ECO:0000256" key="1">
    <source>
        <dbReference type="SAM" id="MobiDB-lite"/>
    </source>
</evidence>
<feature type="compositionally biased region" description="Pro residues" evidence="1">
    <location>
        <begin position="312"/>
        <end position="332"/>
    </location>
</feature>
<keyword evidence="2" id="KW-0472">Membrane</keyword>
<organism evidence="4 5">
    <name type="scientific">Umezawaea endophytica</name>
    <dbReference type="NCBI Taxonomy" id="1654476"/>
    <lineage>
        <taxon>Bacteria</taxon>
        <taxon>Bacillati</taxon>
        <taxon>Actinomycetota</taxon>
        <taxon>Actinomycetes</taxon>
        <taxon>Pseudonocardiales</taxon>
        <taxon>Pseudonocardiaceae</taxon>
        <taxon>Umezawaea</taxon>
    </lineage>
</organism>
<dbReference type="Proteomes" id="UP001141259">
    <property type="component" value="Unassembled WGS sequence"/>
</dbReference>
<feature type="transmembrane region" description="Helical" evidence="2">
    <location>
        <begin position="358"/>
        <end position="377"/>
    </location>
</feature>
<dbReference type="RefSeq" id="WP_259621423.1">
    <property type="nucleotide sequence ID" value="NZ_JANYMP010000001.1"/>
</dbReference>
<keyword evidence="2" id="KW-0812">Transmembrane</keyword>
<evidence type="ECO:0000313" key="4">
    <source>
        <dbReference type="EMBL" id="MCS7475284.1"/>
    </source>
</evidence>
<keyword evidence="2" id="KW-1133">Transmembrane helix</keyword>
<evidence type="ECO:0000313" key="5">
    <source>
        <dbReference type="Proteomes" id="UP001141259"/>
    </source>
</evidence>
<dbReference type="AlphaFoldDB" id="A0A9X2VFN5"/>